<organism evidence="2 3">
    <name type="scientific">Suid gammaherpesvirus 5</name>
    <dbReference type="NCBI Taxonomy" id="1960251"/>
    <lineage>
        <taxon>Viruses</taxon>
        <taxon>Duplodnaviria</taxon>
        <taxon>Heunggongvirae</taxon>
        <taxon>Peploviricota</taxon>
        <taxon>Herviviricetes</taxon>
        <taxon>Herpesvirales</taxon>
        <taxon>Orthoherpesviridae</taxon>
        <taxon>Gammaherpesvirinae</taxon>
        <taxon>Macavirus</taxon>
        <taxon>Macavirus suidgamma5</taxon>
    </lineage>
</organism>
<dbReference type="Pfam" id="PF25730">
    <property type="entry name" value="Herpes_BDLF2"/>
    <property type="match status" value="1"/>
</dbReference>
<keyword evidence="1" id="KW-1133">Transmembrane helix</keyword>
<name>Q8B3Z4_9GAMA</name>
<protein>
    <submittedName>
        <fullName evidence="2">Uncharacterized protein</fullName>
    </submittedName>
</protein>
<keyword evidence="1" id="KW-0472">Membrane</keyword>
<accession>Q8B3Z4</accession>
<dbReference type="InterPro" id="IPR057861">
    <property type="entry name" value="BDLF2/ORF27-like"/>
</dbReference>
<dbReference type="EMBL" id="AY170316">
    <property type="protein sequence ID" value="AAO12331.1"/>
    <property type="molecule type" value="Genomic_DNA"/>
</dbReference>
<proteinExistence type="predicted"/>
<keyword evidence="1" id="KW-0812">Transmembrane</keyword>
<dbReference type="GeneID" id="65101059"/>
<evidence type="ECO:0000313" key="2">
    <source>
        <dbReference type="EMBL" id="AAO12331.1"/>
    </source>
</evidence>
<dbReference type="Proteomes" id="UP000325694">
    <property type="component" value="Segment"/>
</dbReference>
<keyword evidence="3" id="KW-1185">Reference proteome</keyword>
<sequence length="310" mass="35538">MSLKACWQLVGALIEHTNMDAESRITKVIKHDDGTVQEVATDPDGSTKETFYKPYFPTKVAEPMLTPKYSTCEVKRYAVSEPTKQMFFYTAFVSLYMLILIMWMIPLNPHFLPKPTRKTLFPISYPIYCNRAPIQDYVRGCYNTYFCVKDMDMPEIQTPAGSFFPNFTKSGGGDGNYHKALKWALTVMNNNCTNVTIHYNNSTTSNRNDTDWKMAEEVLLEALFILQSKCHPEAYLLSKGWCAAYRMGFISIPTVTRLSYTHDCNLNWTKLYSDPYTAMKGPACTTNSTYEHLTFPELFLFIEKIVIGTQ</sequence>
<evidence type="ECO:0000313" key="3">
    <source>
        <dbReference type="Proteomes" id="UP000325694"/>
    </source>
</evidence>
<dbReference type="KEGG" id="vg:65101059"/>
<reference evidence="2 3" key="1">
    <citation type="journal article" date="2003" name="Virology">
        <title>A novel porcine gammaherpesvirus.</title>
        <authorList>
            <person name="Chmielewicz B."/>
            <person name="Goltz M."/>
            <person name="Franz T."/>
            <person name="Bauer C."/>
            <person name="Brema S."/>
            <person name="Ellerbrok H."/>
            <person name="Beckmann S."/>
            <person name="Rziha H.J."/>
            <person name="Lahrmann K.H."/>
            <person name="Romero C."/>
            <person name="Ehlers B."/>
        </authorList>
    </citation>
    <scope>NUCLEOTIDE SEQUENCE [LARGE SCALE GENOMIC DNA]</scope>
    <source>
        <strain evidence="2">489</strain>
    </source>
</reference>
<evidence type="ECO:0000256" key="1">
    <source>
        <dbReference type="SAM" id="Phobius"/>
    </source>
</evidence>
<feature type="transmembrane region" description="Helical" evidence="1">
    <location>
        <begin position="86"/>
        <end position="105"/>
    </location>
</feature>
<dbReference type="RefSeq" id="YP_010085975.1">
    <property type="nucleotide sequence ID" value="NC_055234.1"/>
</dbReference>